<dbReference type="GeneID" id="111083132"/>
<gene>
    <name evidence="3" type="primary">LOC111083132</name>
</gene>
<protein>
    <submittedName>
        <fullName evidence="3">Uncharacterized protein LOC111083132</fullName>
    </submittedName>
</protein>
<evidence type="ECO:0000313" key="3">
    <source>
        <dbReference type="RefSeq" id="XP_022235116.1"/>
    </source>
</evidence>
<feature type="non-terminal residue" evidence="3">
    <location>
        <position position="121"/>
    </location>
</feature>
<feature type="region of interest" description="Disordered" evidence="1">
    <location>
        <begin position="1"/>
        <end position="28"/>
    </location>
</feature>
<sequence length="121" mass="14196">MELERERKRPPKLREGQKLKKKNDELTSNLHKLQASIQKKENPLEKIQGGFSKQRAKAKHLKQNGKSLMVRTQEVLTDREKQCVSENTTLSLNDVKELQKIIRQSSKERLQLERHLSRATE</sequence>
<name>A0ABM1RUR1_LIMPO</name>
<evidence type="ECO:0000313" key="2">
    <source>
        <dbReference type="Proteomes" id="UP000694941"/>
    </source>
</evidence>
<dbReference type="Proteomes" id="UP000694941">
    <property type="component" value="Unplaced"/>
</dbReference>
<reference evidence="3" key="1">
    <citation type="submission" date="2025-08" db="UniProtKB">
        <authorList>
            <consortium name="RefSeq"/>
        </authorList>
    </citation>
    <scope>IDENTIFICATION</scope>
    <source>
        <tissue evidence="3">Muscle</tissue>
    </source>
</reference>
<dbReference type="RefSeq" id="XP_022235116.1">
    <property type="nucleotide sequence ID" value="XM_022379408.1"/>
</dbReference>
<proteinExistence type="predicted"/>
<keyword evidence="2" id="KW-1185">Reference proteome</keyword>
<accession>A0ABM1RUR1</accession>
<organism evidence="2 3">
    <name type="scientific">Limulus polyphemus</name>
    <name type="common">Atlantic horseshoe crab</name>
    <dbReference type="NCBI Taxonomy" id="6850"/>
    <lineage>
        <taxon>Eukaryota</taxon>
        <taxon>Metazoa</taxon>
        <taxon>Ecdysozoa</taxon>
        <taxon>Arthropoda</taxon>
        <taxon>Chelicerata</taxon>
        <taxon>Merostomata</taxon>
        <taxon>Xiphosura</taxon>
        <taxon>Limulidae</taxon>
        <taxon>Limulus</taxon>
    </lineage>
</organism>
<feature type="compositionally biased region" description="Basic and acidic residues" evidence="1">
    <location>
        <begin position="1"/>
        <end position="25"/>
    </location>
</feature>
<evidence type="ECO:0000256" key="1">
    <source>
        <dbReference type="SAM" id="MobiDB-lite"/>
    </source>
</evidence>